<comment type="similarity">
    <text evidence="2 3">Belongs to the small heat shock protein (HSP20) family.</text>
</comment>
<evidence type="ECO:0000256" key="2">
    <source>
        <dbReference type="PROSITE-ProRule" id="PRU00285"/>
    </source>
</evidence>
<evidence type="ECO:0000256" key="1">
    <source>
        <dbReference type="ARBA" id="ARBA00023016"/>
    </source>
</evidence>
<dbReference type="CDD" id="cd06464">
    <property type="entry name" value="ACD_sHsps-like"/>
    <property type="match status" value="1"/>
</dbReference>
<evidence type="ECO:0000256" key="3">
    <source>
        <dbReference type="RuleBase" id="RU003616"/>
    </source>
</evidence>
<dbReference type="InterPro" id="IPR008978">
    <property type="entry name" value="HSP20-like_chaperone"/>
</dbReference>
<accession>A0A061R6A4</accession>
<dbReference type="Pfam" id="PF00011">
    <property type="entry name" value="HSP20"/>
    <property type="match status" value="1"/>
</dbReference>
<dbReference type="PROSITE" id="PS01031">
    <property type="entry name" value="SHSP"/>
    <property type="match status" value="1"/>
</dbReference>
<protein>
    <submittedName>
        <fullName evidence="6">Heat shock protein hsp20</fullName>
    </submittedName>
</protein>
<evidence type="ECO:0000259" key="5">
    <source>
        <dbReference type="PROSITE" id="PS01031"/>
    </source>
</evidence>
<dbReference type="SUPFAM" id="SSF49764">
    <property type="entry name" value="HSP20-like chaperones"/>
    <property type="match status" value="1"/>
</dbReference>
<organism evidence="6">
    <name type="scientific">Tetraselmis sp. GSL018</name>
    <dbReference type="NCBI Taxonomy" id="582737"/>
    <lineage>
        <taxon>Eukaryota</taxon>
        <taxon>Viridiplantae</taxon>
        <taxon>Chlorophyta</taxon>
        <taxon>core chlorophytes</taxon>
        <taxon>Chlorodendrophyceae</taxon>
        <taxon>Chlorodendrales</taxon>
        <taxon>Chlorodendraceae</taxon>
        <taxon>Tetraselmis</taxon>
    </lineage>
</organism>
<dbReference type="InterPro" id="IPR002068">
    <property type="entry name" value="A-crystallin/Hsp20_dom"/>
</dbReference>
<proteinExistence type="inferred from homology"/>
<dbReference type="EMBL" id="GBEZ01020500">
    <property type="protein sequence ID" value="JAC66180.1"/>
    <property type="molecule type" value="Transcribed_RNA"/>
</dbReference>
<dbReference type="PANTHER" id="PTHR11527">
    <property type="entry name" value="HEAT-SHOCK PROTEIN 20 FAMILY MEMBER"/>
    <property type="match status" value="1"/>
</dbReference>
<dbReference type="InterPro" id="IPR031107">
    <property type="entry name" value="Small_HSP"/>
</dbReference>
<reference evidence="6" key="1">
    <citation type="submission" date="2014-05" db="EMBL/GenBank/DDBJ databases">
        <title>The transcriptome of the halophilic microalga Tetraselmis sp. GSL018 isolated from the Great Salt Lake, Utah.</title>
        <authorList>
            <person name="Jinkerson R.E."/>
            <person name="D'Adamo S."/>
            <person name="Posewitz M.C."/>
        </authorList>
    </citation>
    <scope>NUCLEOTIDE SEQUENCE</scope>
    <source>
        <strain evidence="6">GSL018</strain>
    </source>
</reference>
<name>A0A061R6A4_9CHLO</name>
<gene>
    <name evidence="6" type="ORF">TSPGSL018_14311</name>
</gene>
<feature type="region of interest" description="Disordered" evidence="4">
    <location>
        <begin position="120"/>
        <end position="146"/>
    </location>
</feature>
<sequence>MSRALWQPWFTERSPFDFDFDTHFPTSSNRNATNLDFEEHEIKYMVYADLPGLGEQDIKLELNNRVLTISGEKNVETQDKDSAGNIRVSSRRSRSFKRTVQLPEDVDENSIQATMDKGVLEVSLPKQPTTEPRKIEVSKPKTLPSA</sequence>
<keyword evidence="1 6" id="KW-0346">Stress response</keyword>
<dbReference type="AlphaFoldDB" id="A0A061R6A4"/>
<evidence type="ECO:0000313" key="6">
    <source>
        <dbReference type="EMBL" id="JAC66180.1"/>
    </source>
</evidence>
<evidence type="ECO:0000256" key="4">
    <source>
        <dbReference type="SAM" id="MobiDB-lite"/>
    </source>
</evidence>
<dbReference type="Gene3D" id="2.60.40.790">
    <property type="match status" value="1"/>
</dbReference>
<feature type="domain" description="SHSP" evidence="5">
    <location>
        <begin position="26"/>
        <end position="140"/>
    </location>
</feature>